<reference evidence="1 2" key="1">
    <citation type="journal article" date="2016" name="Proc. Natl. Acad. Sci. U.S.A.">
        <title>Comparative genomics of biotechnologically important yeasts.</title>
        <authorList>
            <person name="Riley R."/>
            <person name="Haridas S."/>
            <person name="Wolfe K.H."/>
            <person name="Lopes M.R."/>
            <person name="Hittinger C.T."/>
            <person name="Goeker M."/>
            <person name="Salamov A.A."/>
            <person name="Wisecaver J.H."/>
            <person name="Long T.M."/>
            <person name="Calvey C.H."/>
            <person name="Aerts A.L."/>
            <person name="Barry K.W."/>
            <person name="Choi C."/>
            <person name="Clum A."/>
            <person name="Coughlan A.Y."/>
            <person name="Deshpande S."/>
            <person name="Douglass A.P."/>
            <person name="Hanson S.J."/>
            <person name="Klenk H.-P."/>
            <person name="LaButti K.M."/>
            <person name="Lapidus A."/>
            <person name="Lindquist E.A."/>
            <person name="Lipzen A.M."/>
            <person name="Meier-Kolthoff J.P."/>
            <person name="Ohm R.A."/>
            <person name="Otillar R.P."/>
            <person name="Pangilinan J.L."/>
            <person name="Peng Y."/>
            <person name="Rokas A."/>
            <person name="Rosa C.A."/>
            <person name="Scheuner C."/>
            <person name="Sibirny A.A."/>
            <person name="Slot J.C."/>
            <person name="Stielow J.B."/>
            <person name="Sun H."/>
            <person name="Kurtzman C.P."/>
            <person name="Blackwell M."/>
            <person name="Grigoriev I.V."/>
            <person name="Jeffries T.W."/>
        </authorList>
    </citation>
    <scope>NUCLEOTIDE SEQUENCE [LARGE SCALE GENOMIC DNA]</scope>
    <source>
        <strain evidence="1 2">NRRL Y-2026</strain>
    </source>
</reference>
<accession>A0A1E3NIK7</accession>
<dbReference type="InterPro" id="IPR006722">
    <property type="entry name" value="Sedlin"/>
</dbReference>
<name>A0A1E3NIK7_9ASCO</name>
<organism evidence="1 2">
    <name type="scientific">Pichia membranifaciens NRRL Y-2026</name>
    <dbReference type="NCBI Taxonomy" id="763406"/>
    <lineage>
        <taxon>Eukaryota</taxon>
        <taxon>Fungi</taxon>
        <taxon>Dikarya</taxon>
        <taxon>Ascomycota</taxon>
        <taxon>Saccharomycotina</taxon>
        <taxon>Pichiomycetes</taxon>
        <taxon>Pichiales</taxon>
        <taxon>Pichiaceae</taxon>
        <taxon>Pichia</taxon>
    </lineage>
</organism>
<dbReference type="GeneID" id="30181170"/>
<gene>
    <name evidence="1" type="ORF">PICMEDRAFT_73463</name>
</gene>
<dbReference type="AlphaFoldDB" id="A0A1E3NIK7"/>
<dbReference type="Proteomes" id="UP000094455">
    <property type="component" value="Unassembled WGS sequence"/>
</dbReference>
<dbReference type="InterPro" id="IPR011012">
    <property type="entry name" value="Longin-like_dom_sf"/>
</dbReference>
<dbReference type="CDD" id="cd14825">
    <property type="entry name" value="TRAPPC2_sedlin"/>
    <property type="match status" value="1"/>
</dbReference>
<dbReference type="EMBL" id="KV454004">
    <property type="protein sequence ID" value="ODQ45985.1"/>
    <property type="molecule type" value="Genomic_DNA"/>
</dbReference>
<sequence>MSYYFVILGSTNEPLYELDIGTYRQNGDGSINFPAEINELKQFIANASLDILENVQFKSNQIFFKNIDSFYGYSIDIYLTQGNTKFVILTNCKNYDESIRQFCIEINEIYVKKILSPFYDSNTPIRSKVFDAKVRQLVKKYL</sequence>
<protein>
    <recommendedName>
        <fullName evidence="3">Trafficking protein particle complex subunit</fullName>
    </recommendedName>
</protein>
<dbReference type="GO" id="GO:1990071">
    <property type="term" value="C:TRAPPII protein complex"/>
    <property type="evidence" value="ECO:0007669"/>
    <property type="project" value="EnsemblFungi"/>
</dbReference>
<evidence type="ECO:0008006" key="3">
    <source>
        <dbReference type="Google" id="ProtNLM"/>
    </source>
</evidence>
<proteinExistence type="predicted"/>
<dbReference type="PANTHER" id="PTHR12403">
    <property type="entry name" value="TRAFFICKING PROTEIN PARTICLE COMPLEX SUBUNIT 2"/>
    <property type="match status" value="1"/>
</dbReference>
<dbReference type="GO" id="GO:1990070">
    <property type="term" value="C:TRAPPI protein complex"/>
    <property type="evidence" value="ECO:0007669"/>
    <property type="project" value="EnsemblFungi"/>
</dbReference>
<dbReference type="OrthoDB" id="10252102at2759"/>
<dbReference type="GO" id="GO:1990072">
    <property type="term" value="C:TRAPPIII protein complex"/>
    <property type="evidence" value="ECO:0007669"/>
    <property type="project" value="EnsemblFungi"/>
</dbReference>
<dbReference type="GO" id="GO:0006888">
    <property type="term" value="P:endoplasmic reticulum to Golgi vesicle-mediated transport"/>
    <property type="evidence" value="ECO:0007669"/>
    <property type="project" value="EnsemblFungi"/>
</dbReference>
<dbReference type="Gene3D" id="3.30.450.70">
    <property type="match status" value="1"/>
</dbReference>
<evidence type="ECO:0000313" key="1">
    <source>
        <dbReference type="EMBL" id="ODQ45985.1"/>
    </source>
</evidence>
<dbReference type="Pfam" id="PF04628">
    <property type="entry name" value="Sedlin_N"/>
    <property type="match status" value="1"/>
</dbReference>
<dbReference type="RefSeq" id="XP_019017098.1">
    <property type="nucleotide sequence ID" value="XM_019164483.1"/>
</dbReference>
<evidence type="ECO:0000313" key="2">
    <source>
        <dbReference type="Proteomes" id="UP000094455"/>
    </source>
</evidence>
<dbReference type="STRING" id="763406.A0A1E3NIK7"/>
<dbReference type="SUPFAM" id="SSF64356">
    <property type="entry name" value="SNARE-like"/>
    <property type="match status" value="1"/>
</dbReference>
<keyword evidence="2" id="KW-1185">Reference proteome</keyword>
<dbReference type="GO" id="GO:0065003">
    <property type="term" value="P:protein-containing complex assembly"/>
    <property type="evidence" value="ECO:0007669"/>
    <property type="project" value="EnsemblFungi"/>
</dbReference>